<sequence>HAGHHLLHRRPGQQRLPPRLHVRVRVDHAGVLRRHEVAHVGEVAEVREADAVAGEVPGARQPRLVHPEHLLQLPDALVHDALVAVAALELVDDAVPQDGPHGGLVLVGFHVQPHVHHCRLLQASTFSESQELWFVLAKDVPSDCSRF</sequence>
<gene>
    <name evidence="1" type="ordered locus">Os01g0369800</name>
    <name evidence="1" type="ORF">OSNPB_010369800</name>
</gene>
<reference evidence="1 2" key="2">
    <citation type="journal article" date="2013" name="Plant Cell Physiol.">
        <title>Rice Annotation Project Database (RAP-DB): an integrative and interactive database for rice genomics.</title>
        <authorList>
            <person name="Sakai H."/>
            <person name="Lee S.S."/>
            <person name="Tanaka T."/>
            <person name="Numa H."/>
            <person name="Kim J."/>
            <person name="Kawahara Y."/>
            <person name="Wakimoto H."/>
            <person name="Yang C.C."/>
            <person name="Iwamoto M."/>
            <person name="Abe T."/>
            <person name="Yamada Y."/>
            <person name="Muto A."/>
            <person name="Inokuchi H."/>
            <person name="Ikemura T."/>
            <person name="Matsumoto T."/>
            <person name="Sasaki T."/>
            <person name="Itoh T."/>
        </authorList>
    </citation>
    <scope>NUCLEOTIDE SEQUENCE [LARGE SCALE GENOMIC DNA]</scope>
    <source>
        <strain evidence="2">cv. Nipponbare</strain>
    </source>
</reference>
<reference evidence="1 2" key="3">
    <citation type="journal article" date="2013" name="Rice">
        <title>Improvement of the Oryza sativa Nipponbare reference genome using next generation sequence and optical map data.</title>
        <authorList>
            <person name="Kawahara Y."/>
            <person name="de la Bastide M."/>
            <person name="Hamilton J.P."/>
            <person name="Kanamori H."/>
            <person name="McCombie W.R."/>
            <person name="Ouyang S."/>
            <person name="Schwartz D.C."/>
            <person name="Tanaka T."/>
            <person name="Wu J."/>
            <person name="Zhou S."/>
            <person name="Childs K.L."/>
            <person name="Davidson R.M."/>
            <person name="Lin H."/>
            <person name="Quesada-Ocampo L."/>
            <person name="Vaillancourt B."/>
            <person name="Sakai H."/>
            <person name="Lee S.S."/>
            <person name="Kim J."/>
            <person name="Numa H."/>
            <person name="Itoh T."/>
            <person name="Buell C.R."/>
            <person name="Matsumoto T."/>
        </authorList>
    </citation>
    <scope>NUCLEOTIDE SEQUENCE [LARGE SCALE GENOMIC DNA]</scope>
    <source>
        <strain evidence="2">cv. Nipponbare</strain>
    </source>
</reference>
<evidence type="ECO:0000313" key="2">
    <source>
        <dbReference type="Proteomes" id="UP000059680"/>
    </source>
</evidence>
<evidence type="ECO:0000313" key="1">
    <source>
        <dbReference type="EMBL" id="BAS72168.1"/>
    </source>
</evidence>
<dbReference type="FunCoup" id="A0A0P0V2Q6">
    <property type="interactions" value="5"/>
</dbReference>
<protein>
    <submittedName>
        <fullName evidence="1">Os01g0369800 protein</fullName>
    </submittedName>
</protein>
<feature type="non-terminal residue" evidence="1">
    <location>
        <position position="1"/>
    </location>
</feature>
<proteinExistence type="predicted"/>
<dbReference type="AlphaFoldDB" id="A0A0P0V2Q6"/>
<dbReference type="Proteomes" id="UP000059680">
    <property type="component" value="Chromosome 1"/>
</dbReference>
<keyword evidence="2" id="KW-1185">Reference proteome</keyword>
<accession>A0A0P0V2Q6</accession>
<dbReference type="EMBL" id="AP014957">
    <property type="protein sequence ID" value="BAS72168.1"/>
    <property type="molecule type" value="Genomic_DNA"/>
</dbReference>
<dbReference type="PaxDb" id="39947-A0A0P0V2Q6"/>
<name>A0A0P0V2Q6_ORYSJ</name>
<dbReference type="Gramene" id="Os01t0369800-00">
    <property type="protein sequence ID" value="Os01t0369800-00"/>
    <property type="gene ID" value="Os01g0369800"/>
</dbReference>
<dbReference type="InParanoid" id="A0A0P0V2Q6"/>
<organism evidence="1 2">
    <name type="scientific">Oryza sativa subsp. japonica</name>
    <name type="common">Rice</name>
    <dbReference type="NCBI Taxonomy" id="39947"/>
    <lineage>
        <taxon>Eukaryota</taxon>
        <taxon>Viridiplantae</taxon>
        <taxon>Streptophyta</taxon>
        <taxon>Embryophyta</taxon>
        <taxon>Tracheophyta</taxon>
        <taxon>Spermatophyta</taxon>
        <taxon>Magnoliopsida</taxon>
        <taxon>Liliopsida</taxon>
        <taxon>Poales</taxon>
        <taxon>Poaceae</taxon>
        <taxon>BOP clade</taxon>
        <taxon>Oryzoideae</taxon>
        <taxon>Oryzeae</taxon>
        <taxon>Oryzinae</taxon>
        <taxon>Oryza</taxon>
        <taxon>Oryza sativa</taxon>
    </lineage>
</organism>
<reference evidence="2" key="1">
    <citation type="journal article" date="2005" name="Nature">
        <title>The map-based sequence of the rice genome.</title>
        <authorList>
            <consortium name="International rice genome sequencing project (IRGSP)"/>
            <person name="Matsumoto T."/>
            <person name="Wu J."/>
            <person name="Kanamori H."/>
            <person name="Katayose Y."/>
            <person name="Fujisawa M."/>
            <person name="Namiki N."/>
            <person name="Mizuno H."/>
            <person name="Yamamoto K."/>
            <person name="Antonio B.A."/>
            <person name="Baba T."/>
            <person name="Sakata K."/>
            <person name="Nagamura Y."/>
            <person name="Aoki H."/>
            <person name="Arikawa K."/>
            <person name="Arita K."/>
            <person name="Bito T."/>
            <person name="Chiden Y."/>
            <person name="Fujitsuka N."/>
            <person name="Fukunaka R."/>
            <person name="Hamada M."/>
            <person name="Harada C."/>
            <person name="Hayashi A."/>
            <person name="Hijishita S."/>
            <person name="Honda M."/>
            <person name="Hosokawa S."/>
            <person name="Ichikawa Y."/>
            <person name="Idonuma A."/>
            <person name="Iijima M."/>
            <person name="Ikeda M."/>
            <person name="Ikeno M."/>
            <person name="Ito K."/>
            <person name="Ito S."/>
            <person name="Ito T."/>
            <person name="Ito Y."/>
            <person name="Ito Y."/>
            <person name="Iwabuchi A."/>
            <person name="Kamiya K."/>
            <person name="Karasawa W."/>
            <person name="Kurita K."/>
            <person name="Katagiri S."/>
            <person name="Kikuta A."/>
            <person name="Kobayashi H."/>
            <person name="Kobayashi N."/>
            <person name="Machita K."/>
            <person name="Maehara T."/>
            <person name="Masukawa M."/>
            <person name="Mizubayashi T."/>
            <person name="Mukai Y."/>
            <person name="Nagasaki H."/>
            <person name="Nagata Y."/>
            <person name="Naito S."/>
            <person name="Nakashima M."/>
            <person name="Nakama Y."/>
            <person name="Nakamichi Y."/>
            <person name="Nakamura M."/>
            <person name="Meguro A."/>
            <person name="Negishi M."/>
            <person name="Ohta I."/>
            <person name="Ohta T."/>
            <person name="Okamoto M."/>
            <person name="Ono N."/>
            <person name="Saji S."/>
            <person name="Sakaguchi M."/>
            <person name="Sakai K."/>
            <person name="Shibata M."/>
            <person name="Shimokawa T."/>
            <person name="Song J."/>
            <person name="Takazaki Y."/>
            <person name="Terasawa K."/>
            <person name="Tsugane M."/>
            <person name="Tsuji K."/>
            <person name="Ueda S."/>
            <person name="Waki K."/>
            <person name="Yamagata H."/>
            <person name="Yamamoto M."/>
            <person name="Yamamoto S."/>
            <person name="Yamane H."/>
            <person name="Yoshiki S."/>
            <person name="Yoshihara R."/>
            <person name="Yukawa K."/>
            <person name="Zhong H."/>
            <person name="Yano M."/>
            <person name="Yuan Q."/>
            <person name="Ouyang S."/>
            <person name="Liu J."/>
            <person name="Jones K.M."/>
            <person name="Gansberger K."/>
            <person name="Moffat K."/>
            <person name="Hill J."/>
            <person name="Bera J."/>
            <person name="Fadrosh D."/>
            <person name="Jin S."/>
            <person name="Johri S."/>
            <person name="Kim M."/>
            <person name="Overton L."/>
            <person name="Reardon M."/>
            <person name="Tsitrin T."/>
            <person name="Vuong H."/>
            <person name="Weaver B."/>
            <person name="Ciecko A."/>
            <person name="Tallon L."/>
            <person name="Jackson J."/>
            <person name="Pai G."/>
            <person name="Aken S.V."/>
            <person name="Utterback T."/>
            <person name="Reidmuller S."/>
            <person name="Feldblyum T."/>
            <person name="Hsiao J."/>
            <person name="Zismann V."/>
            <person name="Iobst S."/>
            <person name="de Vazeille A.R."/>
            <person name="Buell C.R."/>
            <person name="Ying K."/>
            <person name="Li Y."/>
            <person name="Lu T."/>
            <person name="Huang Y."/>
            <person name="Zhao Q."/>
            <person name="Feng Q."/>
            <person name="Zhang L."/>
            <person name="Zhu J."/>
            <person name="Weng Q."/>
            <person name="Mu J."/>
            <person name="Lu Y."/>
            <person name="Fan D."/>
            <person name="Liu Y."/>
            <person name="Guan J."/>
            <person name="Zhang Y."/>
            <person name="Yu S."/>
            <person name="Liu X."/>
            <person name="Zhang Y."/>
            <person name="Hong G."/>
            <person name="Han B."/>
            <person name="Choisne N."/>
            <person name="Demange N."/>
            <person name="Orjeda G."/>
            <person name="Samain S."/>
            <person name="Cattolico L."/>
            <person name="Pelletier E."/>
            <person name="Couloux A."/>
            <person name="Segurens B."/>
            <person name="Wincker P."/>
            <person name="D'Hont A."/>
            <person name="Scarpelli C."/>
            <person name="Weissenbach J."/>
            <person name="Salanoubat M."/>
            <person name="Quetier F."/>
            <person name="Yu Y."/>
            <person name="Kim H.R."/>
            <person name="Rambo T."/>
            <person name="Currie J."/>
            <person name="Collura K."/>
            <person name="Luo M."/>
            <person name="Yang T."/>
            <person name="Ammiraju J.S.S."/>
            <person name="Engler F."/>
            <person name="Soderlund C."/>
            <person name="Wing R.A."/>
            <person name="Palmer L.E."/>
            <person name="de la Bastide M."/>
            <person name="Spiegel L."/>
            <person name="Nascimento L."/>
            <person name="Zutavern T."/>
            <person name="O'Shaughnessy A."/>
            <person name="Dike S."/>
            <person name="Dedhia N."/>
            <person name="Preston R."/>
            <person name="Balija V."/>
            <person name="McCombie W.R."/>
            <person name="Chow T."/>
            <person name="Chen H."/>
            <person name="Chung M."/>
            <person name="Chen C."/>
            <person name="Shaw J."/>
            <person name="Wu H."/>
            <person name="Hsiao K."/>
            <person name="Chao Y."/>
            <person name="Chu M."/>
            <person name="Cheng C."/>
            <person name="Hour A."/>
            <person name="Lee P."/>
            <person name="Lin S."/>
            <person name="Lin Y."/>
            <person name="Liou J."/>
            <person name="Liu S."/>
            <person name="Hsing Y."/>
            <person name="Raghuvanshi S."/>
            <person name="Mohanty A."/>
            <person name="Bharti A.K."/>
            <person name="Gaur A."/>
            <person name="Gupta V."/>
            <person name="Kumar D."/>
            <person name="Ravi V."/>
            <person name="Vij S."/>
            <person name="Kapur A."/>
            <person name="Khurana P."/>
            <person name="Khurana P."/>
            <person name="Khurana J.P."/>
            <person name="Tyagi A.K."/>
            <person name="Gaikwad K."/>
            <person name="Singh A."/>
            <person name="Dalal V."/>
            <person name="Srivastava S."/>
            <person name="Dixit A."/>
            <person name="Pal A.K."/>
            <person name="Ghazi I.A."/>
            <person name="Yadav M."/>
            <person name="Pandit A."/>
            <person name="Bhargava A."/>
            <person name="Sureshbabu K."/>
            <person name="Batra K."/>
            <person name="Sharma T.R."/>
            <person name="Mohapatra T."/>
            <person name="Singh N.K."/>
            <person name="Messing J."/>
            <person name="Nelson A.B."/>
            <person name="Fuks G."/>
            <person name="Kavchok S."/>
            <person name="Keizer G."/>
            <person name="Linton E."/>
            <person name="Llaca V."/>
            <person name="Song R."/>
            <person name="Tanyolac B."/>
            <person name="Young S."/>
            <person name="Ho-Il K."/>
            <person name="Hahn J.H."/>
            <person name="Sangsakoo G."/>
            <person name="Vanavichit A."/>
            <person name="de Mattos Luiz.A.T."/>
            <person name="Zimmer P.D."/>
            <person name="Malone G."/>
            <person name="Dellagostin O."/>
            <person name="de Oliveira A.C."/>
            <person name="Bevan M."/>
            <person name="Bancroft I."/>
            <person name="Minx P."/>
            <person name="Cordum H."/>
            <person name="Wilson R."/>
            <person name="Cheng Z."/>
            <person name="Jin W."/>
            <person name="Jiang J."/>
            <person name="Leong S.A."/>
            <person name="Iwama H."/>
            <person name="Gojobori T."/>
            <person name="Itoh T."/>
            <person name="Niimura Y."/>
            <person name="Fujii Y."/>
            <person name="Habara T."/>
            <person name="Sakai H."/>
            <person name="Sato Y."/>
            <person name="Wilson G."/>
            <person name="Kumar K."/>
            <person name="McCouch S."/>
            <person name="Juretic N."/>
            <person name="Hoen D."/>
            <person name="Wright S."/>
            <person name="Bruskiewich R."/>
            <person name="Bureau T."/>
            <person name="Miyao A."/>
            <person name="Hirochika H."/>
            <person name="Nishikawa T."/>
            <person name="Kadowaki K."/>
            <person name="Sugiura M."/>
            <person name="Burr B."/>
            <person name="Sasaki T."/>
        </authorList>
    </citation>
    <scope>NUCLEOTIDE SEQUENCE [LARGE SCALE GENOMIC DNA]</scope>
    <source>
        <strain evidence="2">cv. Nipponbare</strain>
    </source>
</reference>